<organism evidence="2 3">
    <name type="scientific">Microthlaspi erraticum</name>
    <dbReference type="NCBI Taxonomy" id="1685480"/>
    <lineage>
        <taxon>Eukaryota</taxon>
        <taxon>Viridiplantae</taxon>
        <taxon>Streptophyta</taxon>
        <taxon>Embryophyta</taxon>
        <taxon>Tracheophyta</taxon>
        <taxon>Spermatophyta</taxon>
        <taxon>Magnoliopsida</taxon>
        <taxon>eudicotyledons</taxon>
        <taxon>Gunneridae</taxon>
        <taxon>Pentapetalae</taxon>
        <taxon>rosids</taxon>
        <taxon>malvids</taxon>
        <taxon>Brassicales</taxon>
        <taxon>Brassicaceae</taxon>
        <taxon>Coluteocarpeae</taxon>
        <taxon>Microthlaspi</taxon>
    </lineage>
</organism>
<reference evidence="2" key="1">
    <citation type="submission" date="2020-01" db="EMBL/GenBank/DDBJ databases">
        <authorList>
            <person name="Mishra B."/>
        </authorList>
    </citation>
    <scope>NUCLEOTIDE SEQUENCE [LARGE SCALE GENOMIC DNA]</scope>
</reference>
<evidence type="ECO:0000313" key="3">
    <source>
        <dbReference type="Proteomes" id="UP000467841"/>
    </source>
</evidence>
<feature type="transmembrane region" description="Helical" evidence="1">
    <location>
        <begin position="508"/>
        <end position="535"/>
    </location>
</feature>
<dbReference type="PANTHER" id="PTHR31170">
    <property type="entry name" value="BNAC04G53230D PROTEIN"/>
    <property type="match status" value="1"/>
</dbReference>
<keyword evidence="3" id="KW-1185">Reference proteome</keyword>
<dbReference type="Proteomes" id="UP000467841">
    <property type="component" value="Unassembled WGS sequence"/>
</dbReference>
<proteinExistence type="predicted"/>
<dbReference type="Pfam" id="PF03140">
    <property type="entry name" value="DUF247"/>
    <property type="match status" value="1"/>
</dbReference>
<keyword evidence="1" id="KW-0472">Membrane</keyword>
<dbReference type="OrthoDB" id="742916at2759"/>
<evidence type="ECO:0000313" key="2">
    <source>
        <dbReference type="EMBL" id="CAA7055904.1"/>
    </source>
</evidence>
<keyword evidence="1" id="KW-0812">Transmembrane</keyword>
<dbReference type="PANTHER" id="PTHR31170:SF25">
    <property type="entry name" value="BNAA09G04570D PROTEIN"/>
    <property type="match status" value="1"/>
</dbReference>
<comment type="caution">
    <text evidence="2">The sequence shown here is derived from an EMBL/GenBank/DDBJ whole genome shotgun (WGS) entry which is preliminary data.</text>
</comment>
<accession>A0A6D2KUZ8</accession>
<evidence type="ECO:0000256" key="1">
    <source>
        <dbReference type="SAM" id="Phobius"/>
    </source>
</evidence>
<dbReference type="EMBL" id="CACVBM020001618">
    <property type="protein sequence ID" value="CAA7055904.1"/>
    <property type="molecule type" value="Genomic_DNA"/>
</dbReference>
<sequence length="539" mass="62942">MVLPNVRPQGPPLVICKDILMSWYLLTLIIRQKNLQIGQNQDSDPVNQDHSLLCLSEDTRSGQDQNLQIHKQASSKPGEIEVMEWSPIEARDDWVISITEKLEQGHADQDKISSRKLCIYKVPRYLQGNSNRSSYIPQTVSLGPYHHGEEQTRPMECHKWCAVNMLLTRTKQGIKFYINAMRELEEKARACYQGPIGLSSNEFTEMLVLDGCFVLELLRGAHEGFSKLGYGRNDPIFAMRGSLRSIQRDMIMLENQLPLFVLNRLLELQLGTPMQTNFVTQLTIVFFDPLMPTDVIVSSFHPLDDELISRSFHPLADMIELHCLDVYRRSLLQQSRQPELRLQRSRWSREMHTVDKRYQQLIQPLAELRDVGIKFRRRKTDRFWDIRFENGYLEIPKLHLSLTCHVDSSNDITSYIIFMDNLIDSPQDVSYLQYCGIIEHWLGNYSEVADMFNQLCQEVVFDSKNSCLSQMTNEVNRHYNRKWNVLKAVLKWNVWKKNLKQKYFDSPWAYISFLAAVFLLVLTFSQSYFAAYAYYKPPS</sequence>
<protein>
    <submittedName>
        <fullName evidence="2">Uncharacterized protein</fullName>
    </submittedName>
</protein>
<name>A0A6D2KUZ8_9BRAS</name>
<dbReference type="InterPro" id="IPR004158">
    <property type="entry name" value="DUF247_pln"/>
</dbReference>
<dbReference type="AlphaFoldDB" id="A0A6D2KUZ8"/>
<keyword evidence="1" id="KW-1133">Transmembrane helix</keyword>
<gene>
    <name evidence="2" type="ORF">MERR_LOCUS43140</name>
</gene>